<sequence length="347" mass="37726">MAPKRKDPVATPETAMDSSSKKRKVDEQESLRAEETKQAHQHSQPDLQASTASSTATPSSAEATSAQRVDGMGEKSPAQPVAATANNNTSAETPASPGFIGKFDLYSTLLSFLQKKYLPQGATKPQFEAVYKEILKYQAKNDQSMRIALAARSSDAQTGEYGMFSCPIVTNPLTDEELTPIHVIKGEATTVTFLKTETAHASTVGTSSGFIARLELDTDGNDHCDCGGMVDKGEGTLKMHKVWEGKGENGEKVELFEGYFLFTIKNGPTLRRKGFGNSMPFSSPFWGVRARKNKKGEEIGIDAGDGSYWSVGSLLKDYGVGDFEDDLDSDEESSEDFDHCAFGSRYY</sequence>
<dbReference type="Proteomes" id="UP001148662">
    <property type="component" value="Unassembled WGS sequence"/>
</dbReference>
<gene>
    <name evidence="1" type="ORF">NM688_g5263</name>
</gene>
<accession>A0ACC1SXS0</accession>
<name>A0ACC1SXS0_9APHY</name>
<reference evidence="1" key="1">
    <citation type="submission" date="2022-07" db="EMBL/GenBank/DDBJ databases">
        <title>Genome Sequence of Phlebia brevispora.</title>
        <authorList>
            <person name="Buettner E."/>
        </authorList>
    </citation>
    <scope>NUCLEOTIDE SEQUENCE</scope>
    <source>
        <strain evidence="1">MPL23</strain>
    </source>
</reference>
<dbReference type="EMBL" id="JANHOG010000954">
    <property type="protein sequence ID" value="KAJ3548687.1"/>
    <property type="molecule type" value="Genomic_DNA"/>
</dbReference>
<evidence type="ECO:0000313" key="1">
    <source>
        <dbReference type="EMBL" id="KAJ3548687.1"/>
    </source>
</evidence>
<keyword evidence="2" id="KW-1185">Reference proteome</keyword>
<comment type="caution">
    <text evidence="1">The sequence shown here is derived from an EMBL/GenBank/DDBJ whole genome shotgun (WGS) entry which is preliminary data.</text>
</comment>
<organism evidence="1 2">
    <name type="scientific">Phlebia brevispora</name>
    <dbReference type="NCBI Taxonomy" id="194682"/>
    <lineage>
        <taxon>Eukaryota</taxon>
        <taxon>Fungi</taxon>
        <taxon>Dikarya</taxon>
        <taxon>Basidiomycota</taxon>
        <taxon>Agaricomycotina</taxon>
        <taxon>Agaricomycetes</taxon>
        <taxon>Polyporales</taxon>
        <taxon>Meruliaceae</taxon>
        <taxon>Phlebia</taxon>
    </lineage>
</organism>
<evidence type="ECO:0000313" key="2">
    <source>
        <dbReference type="Proteomes" id="UP001148662"/>
    </source>
</evidence>
<proteinExistence type="predicted"/>
<protein>
    <submittedName>
        <fullName evidence="1">Uncharacterized protein</fullName>
    </submittedName>
</protein>